<dbReference type="AlphaFoldDB" id="A0A4Z2ILK6"/>
<evidence type="ECO:0000313" key="4">
    <source>
        <dbReference type="Proteomes" id="UP000314294"/>
    </source>
</evidence>
<dbReference type="Proteomes" id="UP000314294">
    <property type="component" value="Unassembled WGS sequence"/>
</dbReference>
<proteinExistence type="predicted"/>
<evidence type="ECO:0000256" key="1">
    <source>
        <dbReference type="SAM" id="MobiDB-lite"/>
    </source>
</evidence>
<gene>
    <name evidence="3" type="ORF">EYF80_011807</name>
</gene>
<name>A0A4Z2ILK6_9TELE</name>
<keyword evidence="2" id="KW-0472">Membrane</keyword>
<reference evidence="3 4" key="1">
    <citation type="submission" date="2019-03" db="EMBL/GenBank/DDBJ databases">
        <title>First draft genome of Liparis tanakae, snailfish: a comprehensive survey of snailfish specific genes.</title>
        <authorList>
            <person name="Kim W."/>
            <person name="Song I."/>
            <person name="Jeong J.-H."/>
            <person name="Kim D."/>
            <person name="Kim S."/>
            <person name="Ryu S."/>
            <person name="Song J.Y."/>
            <person name="Lee S.K."/>
        </authorList>
    </citation>
    <scope>NUCLEOTIDE SEQUENCE [LARGE SCALE GENOMIC DNA]</scope>
    <source>
        <tissue evidence="3">Muscle</tissue>
    </source>
</reference>
<dbReference type="EMBL" id="SRLO01000077">
    <property type="protein sequence ID" value="TNN78053.1"/>
    <property type="molecule type" value="Genomic_DNA"/>
</dbReference>
<organism evidence="3 4">
    <name type="scientific">Liparis tanakae</name>
    <name type="common">Tanaka's snailfish</name>
    <dbReference type="NCBI Taxonomy" id="230148"/>
    <lineage>
        <taxon>Eukaryota</taxon>
        <taxon>Metazoa</taxon>
        <taxon>Chordata</taxon>
        <taxon>Craniata</taxon>
        <taxon>Vertebrata</taxon>
        <taxon>Euteleostomi</taxon>
        <taxon>Actinopterygii</taxon>
        <taxon>Neopterygii</taxon>
        <taxon>Teleostei</taxon>
        <taxon>Neoteleostei</taxon>
        <taxon>Acanthomorphata</taxon>
        <taxon>Eupercaria</taxon>
        <taxon>Perciformes</taxon>
        <taxon>Cottioidei</taxon>
        <taxon>Cottales</taxon>
        <taxon>Liparidae</taxon>
        <taxon>Liparis</taxon>
    </lineage>
</organism>
<evidence type="ECO:0000256" key="2">
    <source>
        <dbReference type="SAM" id="Phobius"/>
    </source>
</evidence>
<keyword evidence="2" id="KW-0812">Transmembrane</keyword>
<sequence>MPHKEKGSDKNGKGCTGKNLHFNVPVGIALDKSEQYERPHNPSGRRRTTCNSRRPENNILREKKLCLDSVNNCPLEDVAPGIVEPLKLSGLLLEEDRSSPVRGDGCFSSAGTPNPILNEVGSLPACQIGGGDVASTLSVLPPLILQASRRLVEKRFGIQSTSICRVMFMLLLGSALHLLISLPVSSASTSVSLRRRRTNDAVAFEVKQKTTFGRKGGSRQTLTAVNFPSVKQARAAVWSEDISSLLFFCCCCKSPGPGGSDKAEMVAPAGRRTADAALAGLG</sequence>
<feature type="transmembrane region" description="Helical" evidence="2">
    <location>
        <begin position="166"/>
        <end position="187"/>
    </location>
</feature>
<evidence type="ECO:0000313" key="3">
    <source>
        <dbReference type="EMBL" id="TNN78053.1"/>
    </source>
</evidence>
<keyword evidence="2" id="KW-1133">Transmembrane helix</keyword>
<keyword evidence="4" id="KW-1185">Reference proteome</keyword>
<feature type="region of interest" description="Disordered" evidence="1">
    <location>
        <begin position="32"/>
        <end position="54"/>
    </location>
</feature>
<comment type="caution">
    <text evidence="3">The sequence shown here is derived from an EMBL/GenBank/DDBJ whole genome shotgun (WGS) entry which is preliminary data.</text>
</comment>
<accession>A0A4Z2ILK6</accession>
<protein>
    <submittedName>
        <fullName evidence="3">Uncharacterized protein</fullName>
    </submittedName>
</protein>